<dbReference type="Proteomes" id="UP000053695">
    <property type="component" value="Unassembled WGS sequence"/>
</dbReference>
<organism evidence="2 3">
    <name type="scientific">Methanocaldococcus villosus KIN24-T80</name>
    <dbReference type="NCBI Taxonomy" id="1069083"/>
    <lineage>
        <taxon>Archaea</taxon>
        <taxon>Methanobacteriati</taxon>
        <taxon>Methanobacteriota</taxon>
        <taxon>Methanomada group</taxon>
        <taxon>Methanococci</taxon>
        <taxon>Methanococcales</taxon>
        <taxon>Methanocaldococcaceae</taxon>
        <taxon>Methanocaldococcus</taxon>
    </lineage>
</organism>
<keyword evidence="1" id="KW-0812">Transmembrane</keyword>
<reference evidence="2 3" key="1">
    <citation type="journal article" date="2013" name="Genome Announc.">
        <title>Draft Genome Sequence of a Highly Flagellated, Fast-Swimming Archaeon, Methanocaldococcus villosus Strain KIN24-T80 (DSM 22612).</title>
        <authorList>
            <person name="Thennarasu S."/>
            <person name="Polireddy D."/>
            <person name="Antony A."/>
            <person name="Yada M.R."/>
            <person name="Algarawi S."/>
            <person name="Sivakumar N."/>
        </authorList>
    </citation>
    <scope>NUCLEOTIDE SEQUENCE [LARGE SCALE GENOMIC DNA]</scope>
    <source>
        <strain evidence="2 3">KIN24-T80</strain>
    </source>
</reference>
<keyword evidence="1" id="KW-1133">Transmembrane helix</keyword>
<dbReference type="AlphaFoldDB" id="N6VSI5"/>
<sequence length="55" mass="6818">MKKYYGKDPIKKIFYNKKNREKIFKIFFIVNIWVWFSIFLGALIFIFLVVKRVIL</sequence>
<dbReference type="PATRIC" id="fig|1069083.5.peg.811"/>
<name>N6VSI5_9EURY</name>
<dbReference type="STRING" id="1069083.GCA_000371805_01346"/>
<comment type="caution">
    <text evidence="2">The sequence shown here is derived from an EMBL/GenBank/DDBJ whole genome shotgun (WGS) entry which is preliminary data.</text>
</comment>
<evidence type="ECO:0000256" key="1">
    <source>
        <dbReference type="SAM" id="Phobius"/>
    </source>
</evidence>
<dbReference type="EMBL" id="APMM01000027">
    <property type="protein sequence ID" value="ENN96121.1"/>
    <property type="molecule type" value="Genomic_DNA"/>
</dbReference>
<keyword evidence="1" id="KW-0472">Membrane</keyword>
<keyword evidence="3" id="KW-1185">Reference proteome</keyword>
<proteinExistence type="predicted"/>
<evidence type="ECO:0000313" key="2">
    <source>
        <dbReference type="EMBL" id="ENN96121.1"/>
    </source>
</evidence>
<protein>
    <submittedName>
        <fullName evidence="2">Uncharacterized protein</fullName>
    </submittedName>
</protein>
<feature type="transmembrane region" description="Helical" evidence="1">
    <location>
        <begin position="26"/>
        <end position="50"/>
    </location>
</feature>
<gene>
    <name evidence="2" type="ORF">J422_04143</name>
</gene>
<accession>N6VSI5</accession>
<evidence type="ECO:0000313" key="3">
    <source>
        <dbReference type="Proteomes" id="UP000053695"/>
    </source>
</evidence>